<evidence type="ECO:0000256" key="1">
    <source>
        <dbReference type="ARBA" id="ARBA00005790"/>
    </source>
</evidence>
<dbReference type="FunFam" id="3.30.63.10:FF:000002">
    <property type="entry name" value="Guanylate kinase 1"/>
    <property type="match status" value="1"/>
</dbReference>
<gene>
    <name evidence="5" type="ORF">WJX84_011262</name>
</gene>
<evidence type="ECO:0000313" key="6">
    <source>
        <dbReference type="Proteomes" id="UP001485043"/>
    </source>
</evidence>
<comment type="caution">
    <text evidence="5">The sequence shown here is derived from an EMBL/GenBank/DDBJ whole genome shotgun (WGS) entry which is preliminary data.</text>
</comment>
<dbReference type="AlphaFoldDB" id="A0AAW1T0F0"/>
<name>A0AAW1T0F0_9CHLO</name>
<dbReference type="GO" id="GO:0005829">
    <property type="term" value="C:cytosol"/>
    <property type="evidence" value="ECO:0007669"/>
    <property type="project" value="TreeGrafter"/>
</dbReference>
<dbReference type="Pfam" id="PF00625">
    <property type="entry name" value="Guanylate_kin"/>
    <property type="match status" value="1"/>
</dbReference>
<proteinExistence type="inferred from homology"/>
<dbReference type="InterPro" id="IPR027417">
    <property type="entry name" value="P-loop_NTPase"/>
</dbReference>
<accession>A0AAW1T0F0</accession>
<dbReference type="Gene3D" id="3.40.50.300">
    <property type="entry name" value="P-loop containing nucleotide triphosphate hydrolases"/>
    <property type="match status" value="1"/>
</dbReference>
<dbReference type="InterPro" id="IPR008145">
    <property type="entry name" value="GK/Ca_channel_bsu"/>
</dbReference>
<feature type="non-terminal residue" evidence="5">
    <location>
        <position position="1"/>
    </location>
</feature>
<comment type="similarity">
    <text evidence="1">Belongs to the guanylate kinase family.</text>
</comment>
<protein>
    <recommendedName>
        <fullName evidence="4">Guanylate kinase-like domain-containing protein</fullName>
    </recommendedName>
</protein>
<dbReference type="SMART" id="SM00072">
    <property type="entry name" value="GuKc"/>
    <property type="match status" value="1"/>
</dbReference>
<sequence>QMREGEQDGVDYVFVSRQQFEQWIREDELVEHALVYGEYKGIPRSHIMTALARGSDVVLRVDVQGAATIKRMIPNAILIFIVAESERALVQRLVARKTEPFDKLVKRAQTARQETAHLPNFQYVVVNREGRLEDTVAEIQSILTAERCQTSRCLPQS</sequence>
<keyword evidence="6" id="KW-1185">Reference proteome</keyword>
<evidence type="ECO:0000256" key="2">
    <source>
        <dbReference type="ARBA" id="ARBA00022679"/>
    </source>
</evidence>
<feature type="domain" description="Guanylate kinase-like" evidence="4">
    <location>
        <begin position="1"/>
        <end position="144"/>
    </location>
</feature>
<evidence type="ECO:0000256" key="3">
    <source>
        <dbReference type="ARBA" id="ARBA00022777"/>
    </source>
</evidence>
<keyword evidence="3" id="KW-0418">Kinase</keyword>
<evidence type="ECO:0000313" key="5">
    <source>
        <dbReference type="EMBL" id="KAK9862142.1"/>
    </source>
</evidence>
<dbReference type="EMBL" id="JALJOV010000650">
    <property type="protein sequence ID" value="KAK9862142.1"/>
    <property type="molecule type" value="Genomic_DNA"/>
</dbReference>
<evidence type="ECO:0000259" key="4">
    <source>
        <dbReference type="PROSITE" id="PS50052"/>
    </source>
</evidence>
<reference evidence="5 6" key="1">
    <citation type="journal article" date="2024" name="Nat. Commun.">
        <title>Phylogenomics reveals the evolutionary origins of lichenization in chlorophyte algae.</title>
        <authorList>
            <person name="Puginier C."/>
            <person name="Libourel C."/>
            <person name="Otte J."/>
            <person name="Skaloud P."/>
            <person name="Haon M."/>
            <person name="Grisel S."/>
            <person name="Petersen M."/>
            <person name="Berrin J.G."/>
            <person name="Delaux P.M."/>
            <person name="Dal Grande F."/>
            <person name="Keller J."/>
        </authorList>
    </citation>
    <scope>NUCLEOTIDE SEQUENCE [LARGE SCALE GENOMIC DNA]</scope>
    <source>
        <strain evidence="5 6">SAG 2523</strain>
    </source>
</reference>
<dbReference type="PROSITE" id="PS50052">
    <property type="entry name" value="GUANYLATE_KINASE_2"/>
    <property type="match status" value="1"/>
</dbReference>
<dbReference type="CDD" id="cd00071">
    <property type="entry name" value="GMPK"/>
    <property type="match status" value="1"/>
</dbReference>
<dbReference type="Gene3D" id="3.30.63.10">
    <property type="entry name" value="Guanylate Kinase phosphate binding domain"/>
    <property type="match status" value="1"/>
</dbReference>
<dbReference type="PANTHER" id="PTHR23117">
    <property type="entry name" value="GUANYLATE KINASE-RELATED"/>
    <property type="match status" value="1"/>
</dbReference>
<organism evidence="5 6">
    <name type="scientific">Apatococcus fuscideae</name>
    <dbReference type="NCBI Taxonomy" id="2026836"/>
    <lineage>
        <taxon>Eukaryota</taxon>
        <taxon>Viridiplantae</taxon>
        <taxon>Chlorophyta</taxon>
        <taxon>core chlorophytes</taxon>
        <taxon>Trebouxiophyceae</taxon>
        <taxon>Chlorellales</taxon>
        <taxon>Chlorellaceae</taxon>
        <taxon>Apatococcus</taxon>
    </lineage>
</organism>
<dbReference type="Proteomes" id="UP001485043">
    <property type="component" value="Unassembled WGS sequence"/>
</dbReference>
<dbReference type="GO" id="GO:0004385">
    <property type="term" value="F:GMP kinase activity"/>
    <property type="evidence" value="ECO:0007669"/>
    <property type="project" value="TreeGrafter"/>
</dbReference>
<dbReference type="SUPFAM" id="SSF52540">
    <property type="entry name" value="P-loop containing nucleoside triphosphate hydrolases"/>
    <property type="match status" value="1"/>
</dbReference>
<dbReference type="InterPro" id="IPR008144">
    <property type="entry name" value="Guanylate_kin-like_dom"/>
</dbReference>
<keyword evidence="2" id="KW-0808">Transferase</keyword>
<dbReference type="PANTHER" id="PTHR23117:SF13">
    <property type="entry name" value="GUANYLATE KINASE"/>
    <property type="match status" value="1"/>
</dbReference>